<proteinExistence type="predicted"/>
<protein>
    <recommendedName>
        <fullName evidence="4">QueT transporter</fullName>
    </recommendedName>
</protein>
<dbReference type="EMBL" id="CP002160">
    <property type="protein sequence ID" value="ADL50961.1"/>
    <property type="molecule type" value="Genomic_DNA"/>
</dbReference>
<feature type="transmembrane region" description="Helical" evidence="1">
    <location>
        <begin position="102"/>
        <end position="121"/>
    </location>
</feature>
<dbReference type="OrthoDB" id="1706970at2"/>
<dbReference type="HOGENOM" id="CLU_104115_0_0_9"/>
<dbReference type="AlphaFoldDB" id="D9SUQ6"/>
<dbReference type="InterPro" id="IPR010387">
    <property type="entry name" value="QueT"/>
</dbReference>
<keyword evidence="3" id="KW-1185">Reference proteome</keyword>
<keyword evidence="1" id="KW-0812">Transmembrane</keyword>
<gene>
    <name evidence="2" type="ordered locus">Clocel_1205</name>
</gene>
<evidence type="ECO:0000313" key="3">
    <source>
        <dbReference type="Proteomes" id="UP000002730"/>
    </source>
</evidence>
<keyword evidence="1" id="KW-1133">Transmembrane helix</keyword>
<name>D9SUQ6_CLOC7</name>
<evidence type="ECO:0008006" key="4">
    <source>
        <dbReference type="Google" id="ProtNLM"/>
    </source>
</evidence>
<dbReference type="KEGG" id="ccb:Clocel_1205"/>
<accession>D9SUQ6</accession>
<dbReference type="STRING" id="573061.Clocel_1205"/>
<organism evidence="2 3">
    <name type="scientific">Clostridium cellulovorans (strain ATCC 35296 / DSM 3052 / OCM 3 / 743B)</name>
    <dbReference type="NCBI Taxonomy" id="573061"/>
    <lineage>
        <taxon>Bacteria</taxon>
        <taxon>Bacillati</taxon>
        <taxon>Bacillota</taxon>
        <taxon>Clostridia</taxon>
        <taxon>Eubacteriales</taxon>
        <taxon>Clostridiaceae</taxon>
        <taxon>Clostridium</taxon>
    </lineage>
</organism>
<sequence>MELRSGVSKTKKLAISGIVMALYVVIMIVTQGFAFGPIQVRIATTLYALAYIYPFLVLPLGLSNVLSNMLGGLGPFDIIGGGLVGIIASLLVYSIRRYRINTFAIILPIIFVPGLVVPIWLTGLTHVPYKALAISLCLGQVIPAVLGAALVKTLKGKIGE</sequence>
<dbReference type="RefSeq" id="WP_010076183.1">
    <property type="nucleotide sequence ID" value="NC_014393.1"/>
</dbReference>
<dbReference type="Proteomes" id="UP000002730">
    <property type="component" value="Chromosome"/>
</dbReference>
<feature type="transmembrane region" description="Helical" evidence="1">
    <location>
        <begin position="127"/>
        <end position="151"/>
    </location>
</feature>
<feature type="transmembrane region" description="Helical" evidence="1">
    <location>
        <begin position="46"/>
        <end position="66"/>
    </location>
</feature>
<feature type="transmembrane region" description="Helical" evidence="1">
    <location>
        <begin position="78"/>
        <end position="95"/>
    </location>
</feature>
<dbReference type="PANTHER" id="PTHR40044:SF1">
    <property type="entry name" value="INTEGRAL MEMBRANE PROTEIN"/>
    <property type="match status" value="1"/>
</dbReference>
<evidence type="ECO:0000313" key="2">
    <source>
        <dbReference type="EMBL" id="ADL50961.1"/>
    </source>
</evidence>
<dbReference type="Pfam" id="PF06177">
    <property type="entry name" value="QueT"/>
    <property type="match status" value="1"/>
</dbReference>
<evidence type="ECO:0000256" key="1">
    <source>
        <dbReference type="SAM" id="Phobius"/>
    </source>
</evidence>
<dbReference type="eggNOG" id="COG4708">
    <property type="taxonomic scope" value="Bacteria"/>
</dbReference>
<reference evidence="2 3" key="1">
    <citation type="submission" date="2010-08" db="EMBL/GenBank/DDBJ databases">
        <title>Complete sequence of Clostridium cellulovorans 743B.</title>
        <authorList>
            <consortium name="US DOE Joint Genome Institute"/>
            <person name="Lucas S."/>
            <person name="Copeland A."/>
            <person name="Lapidus A."/>
            <person name="Cheng J.-F."/>
            <person name="Bruce D."/>
            <person name="Goodwin L."/>
            <person name="Pitluck S."/>
            <person name="Chertkov O."/>
            <person name="Detter J.C."/>
            <person name="Han C."/>
            <person name="Tapia R."/>
            <person name="Land M."/>
            <person name="Hauser L."/>
            <person name="Chang Y.-J."/>
            <person name="Jeffries C."/>
            <person name="Kyrpides N."/>
            <person name="Ivanova N."/>
            <person name="Mikhailova N."/>
            <person name="Hemme C.L."/>
            <person name="Woyke T."/>
        </authorList>
    </citation>
    <scope>NUCLEOTIDE SEQUENCE [LARGE SCALE GENOMIC DNA]</scope>
    <source>
        <strain evidence="3">ATCC 35296 / DSM 3052 / OCM 3 / 743B</strain>
    </source>
</reference>
<keyword evidence="1" id="KW-0472">Membrane</keyword>
<feature type="transmembrane region" description="Helical" evidence="1">
    <location>
        <begin position="13"/>
        <end position="34"/>
    </location>
</feature>
<dbReference type="PANTHER" id="PTHR40044">
    <property type="entry name" value="INTEGRAL MEMBRANE PROTEIN-RELATED"/>
    <property type="match status" value="1"/>
</dbReference>